<name>A0AAD5Q634_PYTIN</name>
<proteinExistence type="predicted"/>
<comment type="caution">
    <text evidence="2">The sequence shown here is derived from an EMBL/GenBank/DDBJ whole genome shotgun (WGS) entry which is preliminary data.</text>
</comment>
<protein>
    <submittedName>
        <fullName evidence="2">Uncharacterized protein</fullName>
    </submittedName>
</protein>
<organism evidence="2 3">
    <name type="scientific">Pythium insidiosum</name>
    <name type="common">Pythiosis disease agent</name>
    <dbReference type="NCBI Taxonomy" id="114742"/>
    <lineage>
        <taxon>Eukaryota</taxon>
        <taxon>Sar</taxon>
        <taxon>Stramenopiles</taxon>
        <taxon>Oomycota</taxon>
        <taxon>Peronosporomycetes</taxon>
        <taxon>Pythiales</taxon>
        <taxon>Pythiaceae</taxon>
        <taxon>Pythium</taxon>
    </lineage>
</organism>
<evidence type="ECO:0000256" key="1">
    <source>
        <dbReference type="SAM" id="MobiDB-lite"/>
    </source>
</evidence>
<dbReference type="AlphaFoldDB" id="A0AAD5Q634"/>
<evidence type="ECO:0000313" key="2">
    <source>
        <dbReference type="EMBL" id="KAJ0400199.1"/>
    </source>
</evidence>
<keyword evidence="3" id="KW-1185">Reference proteome</keyword>
<dbReference type="Proteomes" id="UP001209570">
    <property type="component" value="Unassembled WGS sequence"/>
</dbReference>
<reference evidence="2" key="1">
    <citation type="submission" date="2021-12" db="EMBL/GenBank/DDBJ databases">
        <title>Prjna785345.</title>
        <authorList>
            <person name="Rujirawat T."/>
            <person name="Krajaejun T."/>
        </authorList>
    </citation>
    <scope>NUCLEOTIDE SEQUENCE</scope>
    <source>
        <strain evidence="2">Pi057C3</strain>
    </source>
</reference>
<sequence length="238" mass="26350">MASVFRRLLRRRVAGVQAPAVGDGDDREDARQVYHVTMQSDGPVPLFAQPPVSRRGGSIASQAHGAWLRLHLDGLRTHARNYIADVGDEEHDTRLAWARLQRVYEAFLVVQQSDLRGKEDEDEQGDVSEKTVQSDLRGKEDEDEQGDVSEKTVVKLLRRRDTDPQVIRDVERLTSELPHGFSSEMFVALGDALFCEMAATPARTTAPSPSPRPQISRVAYEALGAELYAQASSITVSA</sequence>
<feature type="region of interest" description="Disordered" evidence="1">
    <location>
        <begin position="115"/>
        <end position="150"/>
    </location>
</feature>
<accession>A0AAD5Q634</accession>
<evidence type="ECO:0000313" key="3">
    <source>
        <dbReference type="Proteomes" id="UP001209570"/>
    </source>
</evidence>
<dbReference type="EMBL" id="JAKCXM010000160">
    <property type="protein sequence ID" value="KAJ0400199.1"/>
    <property type="molecule type" value="Genomic_DNA"/>
</dbReference>
<gene>
    <name evidence="2" type="ORF">P43SY_009516</name>
</gene>